<feature type="region of interest" description="Disordered" evidence="1">
    <location>
        <begin position="85"/>
        <end position="190"/>
    </location>
</feature>
<feature type="compositionally biased region" description="Basic and acidic residues" evidence="1">
    <location>
        <begin position="87"/>
        <end position="99"/>
    </location>
</feature>
<keyword evidence="2" id="KW-1133">Transmembrane helix</keyword>
<organism evidence="3 4">
    <name type="scientific">Adlercreutzia muris</name>
    <dbReference type="NCBI Taxonomy" id="1796610"/>
    <lineage>
        <taxon>Bacteria</taxon>
        <taxon>Bacillati</taxon>
        <taxon>Actinomycetota</taxon>
        <taxon>Coriobacteriia</taxon>
        <taxon>Eggerthellales</taxon>
        <taxon>Eggerthellaceae</taxon>
        <taxon>Adlercreutzia</taxon>
    </lineage>
</organism>
<dbReference type="Proteomes" id="UP000479639">
    <property type="component" value="Unassembled WGS sequence"/>
</dbReference>
<feature type="compositionally biased region" description="Low complexity" evidence="1">
    <location>
        <begin position="371"/>
        <end position="389"/>
    </location>
</feature>
<feature type="compositionally biased region" description="Low complexity" evidence="1">
    <location>
        <begin position="300"/>
        <end position="316"/>
    </location>
</feature>
<comment type="caution">
    <text evidence="3">The sequence shown here is derived from an EMBL/GenBank/DDBJ whole genome shotgun (WGS) entry which is preliminary data.</text>
</comment>
<feature type="compositionally biased region" description="Low complexity" evidence="1">
    <location>
        <begin position="155"/>
        <end position="177"/>
    </location>
</feature>
<feature type="non-terminal residue" evidence="3">
    <location>
        <position position="400"/>
    </location>
</feature>
<feature type="transmembrane region" description="Helical" evidence="2">
    <location>
        <begin position="6"/>
        <end position="23"/>
    </location>
</feature>
<dbReference type="AlphaFoldDB" id="A0A7C8FMH2"/>
<name>A0A7C8FMH2_9ACTN</name>
<evidence type="ECO:0000256" key="2">
    <source>
        <dbReference type="SAM" id="Phobius"/>
    </source>
</evidence>
<dbReference type="RefSeq" id="WP_151432049.1">
    <property type="nucleotide sequence ID" value="NZ_WAJS01000055.1"/>
</dbReference>
<evidence type="ECO:0000313" key="3">
    <source>
        <dbReference type="EMBL" id="KAB1638681.1"/>
    </source>
</evidence>
<feature type="transmembrane region" description="Helical" evidence="2">
    <location>
        <begin position="35"/>
        <end position="53"/>
    </location>
</feature>
<keyword evidence="4" id="KW-1185">Reference proteome</keyword>
<keyword evidence="2" id="KW-0812">Transmembrane</keyword>
<keyword evidence="2" id="KW-0472">Membrane</keyword>
<sequence>MGNMSIGIALFVLIIIVGLIIGLRLSSTSLQRRAVAVSFVLMALVAAAFWAVAMGASQVWTAPFFAIACIVVPVAAYSAIMKASKSSRPEPKRREDSRPRQAKTGSALEAAVMPVAPNHPVNEFRDLHSGSETTDGEERRDEIASAAEPVEEEAPAAAPVAEDAEAVSAESAGAAEESGTAPKADEPQERAERAEAFIDEYLIEQNEGEDGMFEPEMAPSLQPRTEAPHTTSTMMMTVPFPEGDEQYLVVSDTTSVPNPILAYKRTTSSHLVPLGASRRGIHAKPSAEAEEASVQDRQTAAPAVEPRAAVPLPQVEEPVELEEPALGEPPANVDFAAIFREAPKDDGGPVAPQLELDFTPRPESPFKPAFRPVAKHAPAASAPAARTSAPVPPTEGRSAA</sequence>
<evidence type="ECO:0000313" key="4">
    <source>
        <dbReference type="Proteomes" id="UP000479639"/>
    </source>
</evidence>
<feature type="region of interest" description="Disordered" evidence="1">
    <location>
        <begin position="281"/>
        <end position="400"/>
    </location>
</feature>
<protein>
    <submittedName>
        <fullName evidence="3">Uncharacterized protein</fullName>
    </submittedName>
</protein>
<feature type="transmembrane region" description="Helical" evidence="2">
    <location>
        <begin position="59"/>
        <end position="80"/>
    </location>
</feature>
<evidence type="ECO:0000256" key="1">
    <source>
        <dbReference type="SAM" id="MobiDB-lite"/>
    </source>
</evidence>
<gene>
    <name evidence="3" type="ORF">F8D48_11030</name>
</gene>
<reference evidence="3 4" key="1">
    <citation type="submission" date="2019-09" db="EMBL/GenBank/DDBJ databases">
        <title>Whole genome shotgun sequencing (WGS) of Ellagibacter isourolithinifaciens DSM 104140(T) and Adlercreutzia muris DSM 29508(T).</title>
        <authorList>
            <person name="Stoll D.A."/>
            <person name="Danylec N."/>
            <person name="Huch M."/>
        </authorList>
    </citation>
    <scope>NUCLEOTIDE SEQUENCE [LARGE SCALE GENOMIC DNA]</scope>
    <source>
        <strain evidence="3 4">DSM 29508</strain>
    </source>
</reference>
<dbReference type="EMBL" id="WAJS01000055">
    <property type="protein sequence ID" value="KAB1638681.1"/>
    <property type="molecule type" value="Genomic_DNA"/>
</dbReference>
<proteinExistence type="predicted"/>
<accession>A0A7C8FMH2</accession>